<protein>
    <submittedName>
        <fullName evidence="8">Putative RNA polymerase sigma factor, FecI-like</fullName>
    </submittedName>
    <submittedName>
        <fullName evidence="7">Sigma-70 family RNA polymerase sigma factor</fullName>
    </submittedName>
</protein>
<dbReference type="Proteomes" id="UP000056419">
    <property type="component" value="Unassembled WGS sequence"/>
</dbReference>
<reference evidence="8 9" key="1">
    <citation type="journal article" date="2016" name="BMC Genomics">
        <title>Type VI secretion systems of human gut Bacteroidales segregate into three genetic architectures, two of which are contained on mobile genetic elements.</title>
        <authorList>
            <person name="Coyne M.J."/>
            <person name="Roelofs K.G."/>
            <person name="Comstock L.E."/>
        </authorList>
    </citation>
    <scope>NUCLEOTIDE SEQUENCE [LARGE SCALE GENOMIC DNA]</scope>
    <source>
        <strain evidence="8 9">CL09T03C01</strain>
    </source>
</reference>
<accession>A0A120A288</accession>
<dbReference type="SUPFAM" id="SSF88946">
    <property type="entry name" value="Sigma2 domain of RNA polymerase sigma factors"/>
    <property type="match status" value="1"/>
</dbReference>
<evidence type="ECO:0000256" key="3">
    <source>
        <dbReference type="ARBA" id="ARBA00023082"/>
    </source>
</evidence>
<evidence type="ECO:0000256" key="1">
    <source>
        <dbReference type="ARBA" id="ARBA00010641"/>
    </source>
</evidence>
<feature type="domain" description="RNA polymerase sigma factor 70 region 4 type 2" evidence="6">
    <location>
        <begin position="104"/>
        <end position="154"/>
    </location>
</feature>
<dbReference type="Pfam" id="PF04542">
    <property type="entry name" value="Sigma70_r2"/>
    <property type="match status" value="1"/>
</dbReference>
<gene>
    <name evidence="8" type="primary">fecI_2</name>
    <name evidence="8" type="ORF">AA415_01852</name>
    <name evidence="7" type="ORF">F9958_12005</name>
</gene>
<dbReference type="Pfam" id="PF08281">
    <property type="entry name" value="Sigma70_r4_2"/>
    <property type="match status" value="1"/>
</dbReference>
<dbReference type="InterPro" id="IPR014284">
    <property type="entry name" value="RNA_pol_sigma-70_dom"/>
</dbReference>
<evidence type="ECO:0000313" key="9">
    <source>
        <dbReference type="Proteomes" id="UP000056419"/>
    </source>
</evidence>
<feature type="domain" description="RNA polymerase sigma-70 region 2" evidence="5">
    <location>
        <begin position="11"/>
        <end position="75"/>
    </location>
</feature>
<dbReference type="CDD" id="cd06171">
    <property type="entry name" value="Sigma70_r4"/>
    <property type="match status" value="1"/>
</dbReference>
<dbReference type="AlphaFoldDB" id="A0A120A288"/>
<comment type="caution">
    <text evidence="8">The sequence shown here is derived from an EMBL/GenBank/DDBJ whole genome shotgun (WGS) entry which is preliminary data.</text>
</comment>
<reference evidence="8" key="2">
    <citation type="submission" date="2016-01" db="EMBL/GenBank/DDBJ databases">
        <authorList>
            <person name="McClelland M."/>
            <person name="Jain A."/>
            <person name="Saraogi P."/>
            <person name="Mendelson R."/>
            <person name="Westerman R."/>
            <person name="SanMiguel P."/>
            <person name="Csonka L."/>
        </authorList>
    </citation>
    <scope>NUCLEOTIDE SEQUENCE</scope>
    <source>
        <strain evidence="8">CL09T03C01</strain>
    </source>
</reference>
<keyword evidence="2" id="KW-0805">Transcription regulation</keyword>
<dbReference type="GO" id="GO:0003677">
    <property type="term" value="F:DNA binding"/>
    <property type="evidence" value="ECO:0007669"/>
    <property type="project" value="InterPro"/>
</dbReference>
<dbReference type="NCBIfam" id="TIGR02937">
    <property type="entry name" value="sigma70-ECF"/>
    <property type="match status" value="1"/>
</dbReference>
<organism evidence="8 9">
    <name type="scientific">Bacteroides stercoris</name>
    <dbReference type="NCBI Taxonomy" id="46506"/>
    <lineage>
        <taxon>Bacteria</taxon>
        <taxon>Pseudomonadati</taxon>
        <taxon>Bacteroidota</taxon>
        <taxon>Bacteroidia</taxon>
        <taxon>Bacteroidales</taxon>
        <taxon>Bacteroidaceae</taxon>
        <taxon>Bacteroides</taxon>
    </lineage>
</organism>
<evidence type="ECO:0000259" key="5">
    <source>
        <dbReference type="Pfam" id="PF04542"/>
    </source>
</evidence>
<dbReference type="InterPro" id="IPR039425">
    <property type="entry name" value="RNA_pol_sigma-70-like"/>
</dbReference>
<keyword evidence="9" id="KW-1185">Reference proteome</keyword>
<dbReference type="PANTHER" id="PTHR43133">
    <property type="entry name" value="RNA POLYMERASE ECF-TYPE SIGMA FACTO"/>
    <property type="match status" value="1"/>
</dbReference>
<comment type="similarity">
    <text evidence="1">Belongs to the sigma-70 factor family. ECF subfamily.</text>
</comment>
<keyword evidence="4" id="KW-0804">Transcription</keyword>
<name>A0A120A288_BACSE</name>
<dbReference type="STRING" id="46506.AA415_01852"/>
<reference evidence="7 10" key="3">
    <citation type="journal article" date="2019" name="Nat. Med.">
        <title>A library of human gut bacterial isolates paired with longitudinal multiomics data enables mechanistic microbiome research.</title>
        <authorList>
            <person name="Poyet M."/>
            <person name="Groussin M."/>
            <person name="Gibbons S.M."/>
            <person name="Avila-Pacheco J."/>
            <person name="Jiang X."/>
            <person name="Kearney S.M."/>
            <person name="Perrotta A.R."/>
            <person name="Berdy B."/>
            <person name="Zhao S."/>
            <person name="Lieberman T.D."/>
            <person name="Swanson P.K."/>
            <person name="Smith M."/>
            <person name="Roesemann S."/>
            <person name="Alexander J.E."/>
            <person name="Rich S.A."/>
            <person name="Livny J."/>
            <person name="Vlamakis H."/>
            <person name="Clish C."/>
            <person name="Bullock K."/>
            <person name="Deik A."/>
            <person name="Scott J."/>
            <person name="Pierce K.A."/>
            <person name="Xavier R.J."/>
            <person name="Alm E.J."/>
        </authorList>
    </citation>
    <scope>NUCLEOTIDE SEQUENCE [LARGE SCALE GENOMIC DNA]</scope>
    <source>
        <strain evidence="7 10">BIOML-A6</strain>
    </source>
</reference>
<dbReference type="RefSeq" id="WP_060385882.1">
    <property type="nucleotide sequence ID" value="NZ_CP081913.1"/>
</dbReference>
<evidence type="ECO:0000259" key="6">
    <source>
        <dbReference type="Pfam" id="PF08281"/>
    </source>
</evidence>
<dbReference type="Proteomes" id="UP000467334">
    <property type="component" value="Unassembled WGS sequence"/>
</dbReference>
<evidence type="ECO:0000313" key="10">
    <source>
        <dbReference type="Proteomes" id="UP000467334"/>
    </source>
</evidence>
<evidence type="ECO:0000313" key="8">
    <source>
        <dbReference type="EMBL" id="KWR54823.1"/>
    </source>
</evidence>
<sequence length="162" mass="19714">MEDFADFDFFFKEYYVSLYSYAHSLINNWEVSRDIASDAFEYIWKNFDRIEKATAKSYLFIYVRNRAIDYLRHQDIHYAYAEFSQKLYENYTEVEFKEQDERMMKIQKVLDGMTPHTRHILEECYLHEKKYKEVAAELNISISAVRKHIVKALKVIREEFAK</sequence>
<dbReference type="PATRIC" id="fig|46506.5.peg.1975"/>
<evidence type="ECO:0000256" key="4">
    <source>
        <dbReference type="ARBA" id="ARBA00023163"/>
    </source>
</evidence>
<evidence type="ECO:0000256" key="2">
    <source>
        <dbReference type="ARBA" id="ARBA00023015"/>
    </source>
</evidence>
<dbReference type="SUPFAM" id="SSF88659">
    <property type="entry name" value="Sigma3 and sigma4 domains of RNA polymerase sigma factors"/>
    <property type="match status" value="1"/>
</dbReference>
<dbReference type="PANTHER" id="PTHR43133:SF46">
    <property type="entry name" value="RNA POLYMERASE SIGMA-70 FACTOR ECF SUBFAMILY"/>
    <property type="match status" value="1"/>
</dbReference>
<dbReference type="GO" id="GO:0006352">
    <property type="term" value="P:DNA-templated transcription initiation"/>
    <property type="evidence" value="ECO:0007669"/>
    <property type="project" value="InterPro"/>
</dbReference>
<dbReference type="EMBL" id="LRGC01000007">
    <property type="protein sequence ID" value="KWR54823.1"/>
    <property type="molecule type" value="Genomic_DNA"/>
</dbReference>
<evidence type="ECO:0000313" key="7">
    <source>
        <dbReference type="EMBL" id="KAB5312780.1"/>
    </source>
</evidence>
<proteinExistence type="inferred from homology"/>
<dbReference type="EMBL" id="WCLE01000026">
    <property type="protein sequence ID" value="KAB5312780.1"/>
    <property type="molecule type" value="Genomic_DNA"/>
</dbReference>
<keyword evidence="3" id="KW-0731">Sigma factor</keyword>
<dbReference type="InterPro" id="IPR013324">
    <property type="entry name" value="RNA_pol_sigma_r3/r4-like"/>
</dbReference>
<dbReference type="GO" id="GO:0016987">
    <property type="term" value="F:sigma factor activity"/>
    <property type="evidence" value="ECO:0007669"/>
    <property type="project" value="UniProtKB-KW"/>
</dbReference>
<dbReference type="Gene3D" id="1.10.10.10">
    <property type="entry name" value="Winged helix-like DNA-binding domain superfamily/Winged helix DNA-binding domain"/>
    <property type="match status" value="1"/>
</dbReference>
<dbReference type="InterPro" id="IPR013325">
    <property type="entry name" value="RNA_pol_sigma_r2"/>
</dbReference>
<dbReference type="InterPro" id="IPR013249">
    <property type="entry name" value="RNA_pol_sigma70_r4_t2"/>
</dbReference>
<dbReference type="Gene3D" id="1.10.1740.10">
    <property type="match status" value="1"/>
</dbReference>
<dbReference type="InterPro" id="IPR007627">
    <property type="entry name" value="RNA_pol_sigma70_r2"/>
</dbReference>
<dbReference type="InterPro" id="IPR036388">
    <property type="entry name" value="WH-like_DNA-bd_sf"/>
</dbReference>